<dbReference type="SUPFAM" id="SSF53474">
    <property type="entry name" value="alpha/beta-Hydrolases"/>
    <property type="match status" value="1"/>
</dbReference>
<organism evidence="2 3">
    <name type="scientific">Cladophialophora carrionii</name>
    <dbReference type="NCBI Taxonomy" id="86049"/>
    <lineage>
        <taxon>Eukaryota</taxon>
        <taxon>Fungi</taxon>
        <taxon>Dikarya</taxon>
        <taxon>Ascomycota</taxon>
        <taxon>Pezizomycotina</taxon>
        <taxon>Eurotiomycetes</taxon>
        <taxon>Chaetothyriomycetidae</taxon>
        <taxon>Chaetothyriales</taxon>
        <taxon>Herpotrichiellaceae</taxon>
        <taxon>Cladophialophora</taxon>
    </lineage>
</organism>
<dbReference type="OrthoDB" id="1263307at2759"/>
<feature type="domain" description="AB hydrolase-1" evidence="1">
    <location>
        <begin position="14"/>
        <end position="276"/>
    </location>
</feature>
<dbReference type="EMBL" id="LGRB01000009">
    <property type="protein sequence ID" value="OCT51589.1"/>
    <property type="molecule type" value="Genomic_DNA"/>
</dbReference>
<dbReference type="Gene3D" id="3.40.50.1820">
    <property type="entry name" value="alpha/beta hydrolase"/>
    <property type="match status" value="1"/>
</dbReference>
<keyword evidence="3" id="KW-1185">Reference proteome</keyword>
<name>A0A1C1CSV2_9EURO</name>
<dbReference type="InterPro" id="IPR029058">
    <property type="entry name" value="AB_hydrolase_fold"/>
</dbReference>
<gene>
    <name evidence="2" type="ORF">CLCR_08948</name>
</gene>
<dbReference type="STRING" id="86049.A0A1C1CSV2"/>
<dbReference type="VEuPathDB" id="FungiDB:CLCR_08948"/>
<dbReference type="VEuPathDB" id="FungiDB:G647_06507"/>
<protein>
    <recommendedName>
        <fullName evidence="1">AB hydrolase-1 domain-containing protein</fullName>
    </recommendedName>
</protein>
<accession>A0A1C1CSV2</accession>
<reference evidence="3" key="1">
    <citation type="submission" date="2015-07" db="EMBL/GenBank/DDBJ databases">
        <authorList>
            <person name="Teixeira M.M."/>
            <person name="Souza R.C."/>
            <person name="Almeida L.G."/>
            <person name="Vicente V.A."/>
            <person name="de Hoog S."/>
            <person name="Bocca A.L."/>
            <person name="de Almeida S.R."/>
            <person name="Vasconcelos A.T."/>
            <person name="Felipe M.S."/>
        </authorList>
    </citation>
    <scope>NUCLEOTIDE SEQUENCE [LARGE SCALE GENOMIC DNA]</scope>
    <source>
        <strain evidence="3">KSF</strain>
    </source>
</reference>
<evidence type="ECO:0000313" key="2">
    <source>
        <dbReference type="EMBL" id="OCT51589.1"/>
    </source>
</evidence>
<dbReference type="InterPro" id="IPR052897">
    <property type="entry name" value="Sec-Metab_Biosynth_Hydrolase"/>
</dbReference>
<sequence>MVQDRASNVDKPVFVIVPGSFSPAPFYADVVDALRSYGYEAIVETLPSSARSPRRGEKAATMQDDTDFFHDIVEKLADQGKDVVIVTHSYGGVPGTECSKGLSKEERKAAGKAGGISRFIYVTSVVPTPGNSLKDLMGELVPSFINIEVSYASSEEGLVARTAERLISGTQGEFMSHVTEDSAKLTFSDLPFEEAKVWAERMSYHSASSFEGKLTYPGYNKIPVSYIFCEKDVILPPEFQRSVIAGIERESGKKVDVLRLSAAHCPNISAPQELAAIVVKAIATAG</sequence>
<dbReference type="PANTHER" id="PTHR37017">
    <property type="entry name" value="AB HYDROLASE-1 DOMAIN-CONTAINING PROTEIN-RELATED"/>
    <property type="match status" value="1"/>
</dbReference>
<dbReference type="Proteomes" id="UP000094526">
    <property type="component" value="Unassembled WGS sequence"/>
</dbReference>
<dbReference type="AlphaFoldDB" id="A0A1C1CSV2"/>
<proteinExistence type="predicted"/>
<evidence type="ECO:0000313" key="3">
    <source>
        <dbReference type="Proteomes" id="UP000094526"/>
    </source>
</evidence>
<comment type="caution">
    <text evidence="2">The sequence shown here is derived from an EMBL/GenBank/DDBJ whole genome shotgun (WGS) entry which is preliminary data.</text>
</comment>
<dbReference type="PANTHER" id="PTHR37017:SF13">
    <property type="entry name" value="AB HYDROLASE-1 DOMAIN-CONTAINING PROTEIN"/>
    <property type="match status" value="1"/>
</dbReference>
<evidence type="ECO:0000259" key="1">
    <source>
        <dbReference type="Pfam" id="PF12697"/>
    </source>
</evidence>
<dbReference type="Pfam" id="PF12697">
    <property type="entry name" value="Abhydrolase_6"/>
    <property type="match status" value="1"/>
</dbReference>
<dbReference type="InterPro" id="IPR000073">
    <property type="entry name" value="AB_hydrolase_1"/>
</dbReference>